<dbReference type="SUPFAM" id="SSF55031">
    <property type="entry name" value="Bacterial exopeptidase dimerisation domain"/>
    <property type="match status" value="1"/>
</dbReference>
<comment type="cofactor">
    <cofactor evidence="2">
        <name>Mn(2+)</name>
        <dbReference type="ChEBI" id="CHEBI:29035"/>
    </cofactor>
    <text evidence="2">The Mn(2+) ion enhances activity.</text>
</comment>
<dbReference type="Proteomes" id="UP000503162">
    <property type="component" value="Chromosome"/>
</dbReference>
<dbReference type="NCBIfam" id="TIGR01891">
    <property type="entry name" value="amidohydrolases"/>
    <property type="match status" value="1"/>
</dbReference>
<keyword evidence="2" id="KW-0464">Manganese</keyword>
<dbReference type="GO" id="GO:0019877">
    <property type="term" value="P:diaminopimelate biosynthetic process"/>
    <property type="evidence" value="ECO:0007669"/>
    <property type="project" value="UniProtKB-ARBA"/>
</dbReference>
<dbReference type="EMBL" id="CP049989">
    <property type="protein sequence ID" value="QIM54579.1"/>
    <property type="molecule type" value="Genomic_DNA"/>
</dbReference>
<dbReference type="InterPro" id="IPR011650">
    <property type="entry name" value="Peptidase_M20_dimer"/>
</dbReference>
<keyword evidence="5" id="KW-1185">Reference proteome</keyword>
<proteinExistence type="predicted"/>
<feature type="domain" description="Peptidase M20 dimerisation" evidence="3">
    <location>
        <begin position="194"/>
        <end position="286"/>
    </location>
</feature>
<dbReference type="SUPFAM" id="SSF53187">
    <property type="entry name" value="Zn-dependent exopeptidases"/>
    <property type="match status" value="1"/>
</dbReference>
<organism evidence="4 5">
    <name type="scientific">Hydrogenophaga crocea</name>
    <dbReference type="NCBI Taxonomy" id="2716225"/>
    <lineage>
        <taxon>Bacteria</taxon>
        <taxon>Pseudomonadati</taxon>
        <taxon>Pseudomonadota</taxon>
        <taxon>Betaproteobacteria</taxon>
        <taxon>Burkholderiales</taxon>
        <taxon>Comamonadaceae</taxon>
        <taxon>Hydrogenophaga</taxon>
    </lineage>
</organism>
<dbReference type="GO" id="GO:0050118">
    <property type="term" value="F:N-acetyldiaminopimelate deacetylase activity"/>
    <property type="evidence" value="ECO:0007669"/>
    <property type="project" value="UniProtKB-ARBA"/>
</dbReference>
<dbReference type="Gene3D" id="3.30.70.360">
    <property type="match status" value="1"/>
</dbReference>
<dbReference type="InterPro" id="IPR017439">
    <property type="entry name" value="Amidohydrolase"/>
</dbReference>
<protein>
    <submittedName>
        <fullName evidence="4">Amidohydrolase</fullName>
    </submittedName>
</protein>
<dbReference type="InterPro" id="IPR036264">
    <property type="entry name" value="Bact_exopeptidase_dim_dom"/>
</dbReference>
<evidence type="ECO:0000313" key="4">
    <source>
        <dbReference type="EMBL" id="QIM54579.1"/>
    </source>
</evidence>
<feature type="binding site" evidence="2">
    <location>
        <position position="171"/>
    </location>
    <ligand>
        <name>Mn(2+)</name>
        <dbReference type="ChEBI" id="CHEBI:29035"/>
        <label>2</label>
    </ligand>
</feature>
<feature type="binding site" evidence="2">
    <location>
        <position position="110"/>
    </location>
    <ligand>
        <name>Mn(2+)</name>
        <dbReference type="ChEBI" id="CHEBI:29035"/>
        <label>2</label>
    </ligand>
</feature>
<keyword evidence="1 4" id="KW-0378">Hydrolase</keyword>
<dbReference type="CDD" id="cd05666">
    <property type="entry name" value="M20_Acy1-like"/>
    <property type="match status" value="1"/>
</dbReference>
<evidence type="ECO:0000313" key="5">
    <source>
        <dbReference type="Proteomes" id="UP000503162"/>
    </source>
</evidence>
<dbReference type="Pfam" id="PF07687">
    <property type="entry name" value="M20_dimer"/>
    <property type="match status" value="1"/>
</dbReference>
<feature type="binding site" evidence="2">
    <location>
        <position position="112"/>
    </location>
    <ligand>
        <name>Mn(2+)</name>
        <dbReference type="ChEBI" id="CHEBI:29035"/>
        <label>2</label>
    </ligand>
</feature>
<dbReference type="InterPro" id="IPR002933">
    <property type="entry name" value="Peptidase_M20"/>
</dbReference>
<dbReference type="Pfam" id="PF01546">
    <property type="entry name" value="Peptidase_M20"/>
    <property type="match status" value="1"/>
</dbReference>
<dbReference type="FunFam" id="3.30.70.360:FF:000001">
    <property type="entry name" value="N-acetyldiaminopimelate deacetylase"/>
    <property type="match status" value="1"/>
</dbReference>
<evidence type="ECO:0000256" key="2">
    <source>
        <dbReference type="PIRSR" id="PIRSR005962-1"/>
    </source>
</evidence>
<dbReference type="KEGG" id="hcz:G9Q37_21620"/>
<dbReference type="PIRSF" id="PIRSF005962">
    <property type="entry name" value="Pept_M20D_amidohydro"/>
    <property type="match status" value="1"/>
</dbReference>
<evidence type="ECO:0000256" key="1">
    <source>
        <dbReference type="ARBA" id="ARBA00022801"/>
    </source>
</evidence>
<reference evidence="4 5" key="1">
    <citation type="submission" date="2020-03" db="EMBL/GenBank/DDBJ databases">
        <title>Hydrogenophaga sp. nov. isolated from cyanobacterial mat.</title>
        <authorList>
            <person name="Thorat V."/>
            <person name="Kirdat K."/>
            <person name="Tiwarekar B."/>
            <person name="Costa E.D."/>
            <person name="Yadav A."/>
        </authorList>
    </citation>
    <scope>NUCLEOTIDE SEQUENCE [LARGE SCALE GENOMIC DNA]</scope>
    <source>
        <strain evidence="4 5">BA0156</strain>
    </source>
</reference>
<feature type="binding site" evidence="2">
    <location>
        <position position="145"/>
    </location>
    <ligand>
        <name>Mn(2+)</name>
        <dbReference type="ChEBI" id="CHEBI:29035"/>
        <label>2</label>
    </ligand>
</feature>
<dbReference type="RefSeq" id="WP_166230720.1">
    <property type="nucleotide sequence ID" value="NZ_CP049989.1"/>
</dbReference>
<keyword evidence="2" id="KW-0479">Metal-binding</keyword>
<gene>
    <name evidence="4" type="ORF">G9Q37_21620</name>
</gene>
<name>A0A6G8IN89_9BURK</name>
<feature type="binding site" evidence="2">
    <location>
        <position position="371"/>
    </location>
    <ligand>
        <name>Mn(2+)</name>
        <dbReference type="ChEBI" id="CHEBI:29035"/>
        <label>2</label>
    </ligand>
</feature>
<dbReference type="PANTHER" id="PTHR11014">
    <property type="entry name" value="PEPTIDASE M20 FAMILY MEMBER"/>
    <property type="match status" value="1"/>
</dbReference>
<evidence type="ECO:0000259" key="3">
    <source>
        <dbReference type="Pfam" id="PF07687"/>
    </source>
</evidence>
<dbReference type="GO" id="GO:0046872">
    <property type="term" value="F:metal ion binding"/>
    <property type="evidence" value="ECO:0007669"/>
    <property type="project" value="UniProtKB-KW"/>
</dbReference>
<sequence length="401" mass="42431">MAAVAEAGAPYLAQAMSARIGEFIRLRRDIHAHPELAFQEHRTSALVADKLRAWGYTVHTGIGGTGVVGVLRRGQGTRRLGIRADMDALPIAEAPGREWGSRRAGLMHACGHDGHTATLLAAARFIAEDLDFDGTLHLIFQPAEEGAAGAQAMMRDGLFERFPCDAVYALHNIPGIEAGHFHFRTGASMASSDNVTIRLQGVGGHGAMPQTTADTVVAAAAVVTALQTVVSRNVDPLHSAVVTVGALHAGQANNVIPEEATLELSVRALDRGVRALLRERITELVQLQAASFKVKALIDWREGYPVLVNTPAETRLAAGLARELFGAARVNTEAAPLTASEDFAFMLEAVPGCYVFVGNGGPGTPGACSVHNPGYDFNDAIIEPGAQLWTRLVADYLKASG</sequence>
<dbReference type="AlphaFoldDB" id="A0A6G8IN89"/>
<dbReference type="Gene3D" id="3.40.630.10">
    <property type="entry name" value="Zn peptidases"/>
    <property type="match status" value="1"/>
</dbReference>
<accession>A0A6G8IN89</accession>
<dbReference type="PANTHER" id="PTHR11014:SF63">
    <property type="entry name" value="METALLOPEPTIDASE, PUTATIVE (AFU_ORTHOLOGUE AFUA_6G09600)-RELATED"/>
    <property type="match status" value="1"/>
</dbReference>